<evidence type="ECO:0000313" key="1">
    <source>
        <dbReference type="EMBL" id="OBR65196.1"/>
    </source>
</evidence>
<protein>
    <submittedName>
        <fullName evidence="1">Uncharacterized protein</fullName>
    </submittedName>
</protein>
<dbReference type="STRING" id="1844972.A7K91_00525"/>
<dbReference type="SUPFAM" id="SSF48371">
    <property type="entry name" value="ARM repeat"/>
    <property type="match status" value="1"/>
</dbReference>
<dbReference type="Proteomes" id="UP000092024">
    <property type="component" value="Unassembled WGS sequence"/>
</dbReference>
<dbReference type="EMBL" id="LYPA01000060">
    <property type="protein sequence ID" value="OBR65196.1"/>
    <property type="molecule type" value="Genomic_DNA"/>
</dbReference>
<gene>
    <name evidence="1" type="ORF">A7K91_00525</name>
</gene>
<reference evidence="1 2" key="1">
    <citation type="submission" date="2016-05" db="EMBL/GenBank/DDBJ databases">
        <title>Paenibacillus oryzae. sp. nov., isolated from the rice root.</title>
        <authorList>
            <person name="Zhang J."/>
            <person name="Zhang X."/>
        </authorList>
    </citation>
    <scope>NUCLEOTIDE SEQUENCE [LARGE SCALE GENOMIC DNA]</scope>
    <source>
        <strain evidence="1 2">1DrF-4</strain>
    </source>
</reference>
<accession>A0A1A5YHP7</accession>
<proteinExistence type="predicted"/>
<keyword evidence="2" id="KW-1185">Reference proteome</keyword>
<name>A0A1A5YHP7_9BACL</name>
<dbReference type="InterPro" id="IPR011989">
    <property type="entry name" value="ARM-like"/>
</dbReference>
<dbReference type="Gene3D" id="1.25.10.10">
    <property type="entry name" value="Leucine-rich Repeat Variant"/>
    <property type="match status" value="1"/>
</dbReference>
<evidence type="ECO:0000313" key="2">
    <source>
        <dbReference type="Proteomes" id="UP000092024"/>
    </source>
</evidence>
<comment type="caution">
    <text evidence="1">The sequence shown here is derived from an EMBL/GenBank/DDBJ whole genome shotgun (WGS) entry which is preliminary data.</text>
</comment>
<sequence>MFKELFDKFGITLPAPLVKELEAHSRKQRQQPFFLKLMNIDGIVEVADFLSEMEVYQDILPLWTDDHSNYIGLYVGGACKYRICYINHEETDVAPAFRSIPSFIQRIELHPDLDWHELKKEYPSEAESGTAEMDEDLTCIAELELFLASNPSISDDVRCQSIFSIMALTPKSHLDSLLVYLEDEDMFVQERACEIFGFHCYMPAREQLIEVSNNGMHNGKLAAKNALAKIREKQAKDLNHGLFHHFAAVANTLNKRFNISPLLYGSLGLEALTKIPLYPEDIDLLIPLTFIRERWEELQSELEHQGYELIDRNEHEFSNGQHKIGFSHIEDLEEYAAIDSNDIEQRNYKGATFKLLNLEQYHRVYSRSLQDGYRIDTRGKKDAEKIKLIEGLLRAKKHT</sequence>
<dbReference type="RefSeq" id="WP_068683573.1">
    <property type="nucleotide sequence ID" value="NZ_LYPA01000060.1"/>
</dbReference>
<dbReference type="InterPro" id="IPR016024">
    <property type="entry name" value="ARM-type_fold"/>
</dbReference>
<organism evidence="1 2">
    <name type="scientific">Paenibacillus oryzae</name>
    <dbReference type="NCBI Taxonomy" id="1844972"/>
    <lineage>
        <taxon>Bacteria</taxon>
        <taxon>Bacillati</taxon>
        <taxon>Bacillota</taxon>
        <taxon>Bacilli</taxon>
        <taxon>Bacillales</taxon>
        <taxon>Paenibacillaceae</taxon>
        <taxon>Paenibacillus</taxon>
    </lineage>
</organism>
<dbReference type="AlphaFoldDB" id="A0A1A5YHP7"/>